<dbReference type="PANTHER" id="PTHR47930">
    <property type="entry name" value="YALI0C12947P"/>
    <property type="match status" value="1"/>
</dbReference>
<reference evidence="2" key="1">
    <citation type="submission" date="2023-03" db="EMBL/GenBank/DDBJ databases">
        <authorList>
            <person name="Julca I."/>
        </authorList>
    </citation>
    <scope>NUCLEOTIDE SEQUENCE</scope>
</reference>
<organism evidence="2 3">
    <name type="scientific">Oldenlandia corymbosa var. corymbosa</name>
    <dbReference type="NCBI Taxonomy" id="529605"/>
    <lineage>
        <taxon>Eukaryota</taxon>
        <taxon>Viridiplantae</taxon>
        <taxon>Streptophyta</taxon>
        <taxon>Embryophyta</taxon>
        <taxon>Tracheophyta</taxon>
        <taxon>Spermatophyta</taxon>
        <taxon>Magnoliopsida</taxon>
        <taxon>eudicotyledons</taxon>
        <taxon>Gunneridae</taxon>
        <taxon>Pentapetalae</taxon>
        <taxon>asterids</taxon>
        <taxon>lamiids</taxon>
        <taxon>Gentianales</taxon>
        <taxon>Rubiaceae</taxon>
        <taxon>Rubioideae</taxon>
        <taxon>Spermacoceae</taxon>
        <taxon>Hedyotis-Oldenlandia complex</taxon>
        <taxon>Oldenlandia</taxon>
    </lineage>
</organism>
<dbReference type="InterPro" id="IPR002885">
    <property type="entry name" value="PPR_rpt"/>
</dbReference>
<dbReference type="AlphaFoldDB" id="A0AAV1DI60"/>
<sequence length="500" mass="57209">MPVLCSSYTSSSGRSLVLKGQFHCCKDTKVYHRKPPKNLRYPRRTKLPPDSCLNGLSLVSSPFADDIIRDDDSFDSLAFDEDEDNVDDKLFEEGEENDEGNGGIVWEQDEIEAISSLFKGRVPQKPGSLERRRPLPLPLPYKKNPIGFPTQKVVSRKLVAPARQSLSNQVYKNPSFLVGLAKEIKALPLEEKNVSLVLDKWARFLRKGSLSMTIRELGHMGLPERALLVFCWAQKQPHLYPDDRILASTVEVLARSHELKMPFMLHKDHRFLNMVSQSVYEAIVKGFIKGGSLKIAWKLLSAARASNRLVDSEVYAKLILKLGKNPDREFLVTSLLEELAGREDLNLNRQDCTAIMKVCVRFGKFEIVEGLYDWFKRSGHVPSVVMYTTMIHSRYTEKRYREALAIVWEMEAAKCLFDLPAYRVVMKLFMGLNDLQRGARYFSKLKEAGFTPTFDIYMCIIQMYIESGRIAKCKEVWLEAEMAGFKLDEQIRSQLFELGN</sequence>
<keyword evidence="3" id="KW-1185">Reference proteome</keyword>
<dbReference type="InterPro" id="IPR011990">
    <property type="entry name" value="TPR-like_helical_dom_sf"/>
</dbReference>
<dbReference type="Pfam" id="PF13812">
    <property type="entry name" value="PPR_3"/>
    <property type="match status" value="1"/>
</dbReference>
<keyword evidence="1" id="KW-0677">Repeat</keyword>
<evidence type="ECO:0000313" key="2">
    <source>
        <dbReference type="EMBL" id="CAI9107524.1"/>
    </source>
</evidence>
<proteinExistence type="predicted"/>
<dbReference type="PANTHER" id="PTHR47930:SF2">
    <property type="entry name" value="PENTATRICOPEPTIDE REPEAT PROTEIN (AFU_ORTHOLOGUE AFUA_8G04250)"/>
    <property type="match status" value="1"/>
</dbReference>
<name>A0AAV1DI60_OLDCO</name>
<evidence type="ECO:0000313" key="3">
    <source>
        <dbReference type="Proteomes" id="UP001161247"/>
    </source>
</evidence>
<dbReference type="EMBL" id="OX459122">
    <property type="protein sequence ID" value="CAI9107524.1"/>
    <property type="molecule type" value="Genomic_DNA"/>
</dbReference>
<protein>
    <submittedName>
        <fullName evidence="2">OLC1v1006897C1</fullName>
    </submittedName>
</protein>
<gene>
    <name evidence="2" type="ORF">OLC1_LOCUS15818</name>
</gene>
<evidence type="ECO:0000256" key="1">
    <source>
        <dbReference type="ARBA" id="ARBA00022737"/>
    </source>
</evidence>
<dbReference type="Proteomes" id="UP001161247">
    <property type="component" value="Chromosome 5"/>
</dbReference>
<dbReference type="Gene3D" id="1.25.40.10">
    <property type="entry name" value="Tetratricopeptide repeat domain"/>
    <property type="match status" value="2"/>
</dbReference>
<accession>A0AAV1DI60</accession>